<evidence type="ECO:0000313" key="2">
    <source>
        <dbReference type="EMBL" id="SDG41607.1"/>
    </source>
</evidence>
<feature type="transmembrane region" description="Helical" evidence="1">
    <location>
        <begin position="60"/>
        <end position="78"/>
    </location>
</feature>
<dbReference type="Proteomes" id="UP000183404">
    <property type="component" value="Unassembled WGS sequence"/>
</dbReference>
<dbReference type="PANTHER" id="PTHR36832:SF1">
    <property type="entry name" value="SLR1174 PROTEIN"/>
    <property type="match status" value="1"/>
</dbReference>
<name>A0A1G7U2E7_THETY</name>
<sequence>MRTLYIFMEYFDYSIKRLLMYRIYLIGELLSSLIVPILINFFLWRSLIERNPINYTLKEMMIYIVISNVILLFTEIHAEHDIEKDIKTYRFGQKLLFPVDYLTSISYSHISSSLARFAILYMPIIIVLSIWAKIEIPANRLLYLPLALILGFLLNALFSFIIGLLSFWLTEIWGIAAIRNLLTGLLSGAIFPLDLLPGKIESIMLMTPFPYMTYIPSKLICDANFDIKIVNKGLLISLVWVIVLGLIVFLLMKNGLKKYTSHGA</sequence>
<keyword evidence="1" id="KW-1133">Transmembrane helix</keyword>
<keyword evidence="1" id="KW-0472">Membrane</keyword>
<proteinExistence type="predicted"/>
<protein>
    <submittedName>
        <fullName evidence="2">ABC-2 type transport system permease protein</fullName>
    </submittedName>
</protein>
<accession>A0A1G7U2E7</accession>
<dbReference type="InterPro" id="IPR010390">
    <property type="entry name" value="ABC-2_transporter-like"/>
</dbReference>
<feature type="transmembrane region" description="Helical" evidence="1">
    <location>
        <begin position="234"/>
        <end position="252"/>
    </location>
</feature>
<reference evidence="2 3" key="1">
    <citation type="submission" date="2016-10" db="EMBL/GenBank/DDBJ databases">
        <authorList>
            <person name="de Groot N.N."/>
        </authorList>
    </citation>
    <scope>NUCLEOTIDE SEQUENCE [LARGE SCALE GENOMIC DNA]</scope>
    <source>
        <strain evidence="2 3">DSM 569</strain>
    </source>
</reference>
<evidence type="ECO:0000256" key="1">
    <source>
        <dbReference type="SAM" id="Phobius"/>
    </source>
</evidence>
<feature type="transmembrane region" description="Helical" evidence="1">
    <location>
        <begin position="21"/>
        <end position="44"/>
    </location>
</feature>
<dbReference type="Pfam" id="PF06182">
    <property type="entry name" value="ABC2_membrane_6"/>
    <property type="match status" value="1"/>
</dbReference>
<keyword evidence="1" id="KW-0812">Transmembrane</keyword>
<dbReference type="RefSeq" id="WP_004405069.1">
    <property type="nucleotide sequence ID" value="NZ_FNBS01000072.1"/>
</dbReference>
<dbReference type="EMBL" id="FNBS01000072">
    <property type="protein sequence ID" value="SDG41607.1"/>
    <property type="molecule type" value="Genomic_DNA"/>
</dbReference>
<organism evidence="2 3">
    <name type="scientific">Thermoanaerobacter thermohydrosulfuricus</name>
    <name type="common">Clostridium thermohydrosulfuricum</name>
    <dbReference type="NCBI Taxonomy" id="1516"/>
    <lineage>
        <taxon>Bacteria</taxon>
        <taxon>Bacillati</taxon>
        <taxon>Bacillota</taxon>
        <taxon>Clostridia</taxon>
        <taxon>Thermoanaerobacterales</taxon>
        <taxon>Thermoanaerobacteraceae</taxon>
        <taxon>Thermoanaerobacter</taxon>
    </lineage>
</organism>
<feature type="transmembrane region" description="Helical" evidence="1">
    <location>
        <begin position="181"/>
        <end position="200"/>
    </location>
</feature>
<dbReference type="AlphaFoldDB" id="A0A1G7U2E7"/>
<evidence type="ECO:0000313" key="3">
    <source>
        <dbReference type="Proteomes" id="UP000183404"/>
    </source>
</evidence>
<feature type="transmembrane region" description="Helical" evidence="1">
    <location>
        <begin position="114"/>
        <end position="134"/>
    </location>
</feature>
<dbReference type="PANTHER" id="PTHR36832">
    <property type="entry name" value="SLR1174 PROTEIN-RELATED"/>
    <property type="match status" value="1"/>
</dbReference>
<gene>
    <name evidence="2" type="ORF">SAMN04244560_02313</name>
</gene>
<feature type="transmembrane region" description="Helical" evidence="1">
    <location>
        <begin position="146"/>
        <end position="169"/>
    </location>
</feature>